<reference evidence="2 3" key="1">
    <citation type="submission" date="2017-06" db="EMBL/GenBank/DDBJ databases">
        <authorList>
            <consortium name="Pathogen Informatics"/>
        </authorList>
    </citation>
    <scope>NUCLEOTIDE SEQUENCE [LARGE SCALE GENOMIC DNA]</scope>
    <source>
        <strain evidence="2 3">NCTC12149</strain>
    </source>
</reference>
<dbReference type="AlphaFoldDB" id="A0AAJ4XAE8"/>
<feature type="signal peptide" evidence="1">
    <location>
        <begin position="1"/>
        <end position="20"/>
    </location>
</feature>
<dbReference type="Proteomes" id="UP000215355">
    <property type="component" value="Chromosome 1"/>
</dbReference>
<gene>
    <name evidence="2" type="ORF">SAMEA4412673_01449</name>
</gene>
<evidence type="ECO:0000256" key="1">
    <source>
        <dbReference type="SAM" id="SignalP"/>
    </source>
</evidence>
<dbReference type="EMBL" id="LT906468">
    <property type="protein sequence ID" value="SNV47929.1"/>
    <property type="molecule type" value="Genomic_DNA"/>
</dbReference>
<feature type="chain" id="PRO_5042489073" description="WD40-like Beta Propeller Repeat" evidence="1">
    <location>
        <begin position="21"/>
        <end position="355"/>
    </location>
</feature>
<dbReference type="Gene3D" id="2.120.10.30">
    <property type="entry name" value="TolB, C-terminal domain"/>
    <property type="match status" value="1"/>
</dbReference>
<dbReference type="InterPro" id="IPR011659">
    <property type="entry name" value="WD40"/>
</dbReference>
<dbReference type="InterPro" id="IPR011042">
    <property type="entry name" value="6-blade_b-propeller_TolB-like"/>
</dbReference>
<evidence type="ECO:0000313" key="2">
    <source>
        <dbReference type="EMBL" id="SNV47929.1"/>
    </source>
</evidence>
<dbReference type="RefSeq" id="WP_157739419.1">
    <property type="nucleotide sequence ID" value="NZ_FNGK01000001.1"/>
</dbReference>
<name>A0AAJ4XAE8_9SPHI</name>
<evidence type="ECO:0000313" key="3">
    <source>
        <dbReference type="Proteomes" id="UP000215355"/>
    </source>
</evidence>
<dbReference type="PROSITE" id="PS51257">
    <property type="entry name" value="PROKAR_LIPOPROTEIN"/>
    <property type="match status" value="1"/>
</dbReference>
<evidence type="ECO:0008006" key="4">
    <source>
        <dbReference type="Google" id="ProtNLM"/>
    </source>
</evidence>
<dbReference type="Pfam" id="PF07676">
    <property type="entry name" value="PD40"/>
    <property type="match status" value="1"/>
</dbReference>
<accession>A0AAJ4XAE8</accession>
<organism evidence="2 3">
    <name type="scientific">Sphingobacterium mizutaii</name>
    <dbReference type="NCBI Taxonomy" id="1010"/>
    <lineage>
        <taxon>Bacteria</taxon>
        <taxon>Pseudomonadati</taxon>
        <taxon>Bacteroidota</taxon>
        <taxon>Sphingobacteriia</taxon>
        <taxon>Sphingobacteriales</taxon>
        <taxon>Sphingobacteriaceae</taxon>
        <taxon>Sphingobacterium</taxon>
    </lineage>
</organism>
<dbReference type="KEGG" id="smiz:4412673_01449"/>
<dbReference type="SUPFAM" id="SSF82171">
    <property type="entry name" value="DPP6 N-terminal domain-like"/>
    <property type="match status" value="1"/>
</dbReference>
<sequence>MRTIKTIFPLLIGIILSISACSKDDIMGADGKAIKYLPGSLYWYFAGEVGYMDFGSGKYNDKWIGIGPGNSRYDSYDISWDNKKTLLTMDVEGAFNFTERRFVLRDKGAKMDYSSLQDGKNVFDITYEADDIEITDAHISPNEKYLVLDAQHFADMPITIIDATNGNFINSWYVKGVSFLNYGIPVWTADNTVFFRVGNSVFKSSAADGFKTAPNVFSQQGISSVTVNPQGTKLAFRKDRHLWMCNIDGSDMKQITTSELSEVVSYDGEHRPTFSPDGKYIAFTGASKGGTPWSDHDYADGSWVASVGGKYGYIVIIPADGKMYDLEKKDSGAIWLKQPDADYAGVPCSANLIWR</sequence>
<proteinExistence type="predicted"/>
<keyword evidence="1" id="KW-0732">Signal</keyword>
<protein>
    <recommendedName>
        <fullName evidence="4">WD40-like Beta Propeller Repeat</fullName>
    </recommendedName>
</protein>